<evidence type="ECO:0000313" key="2">
    <source>
        <dbReference type="EMBL" id="KAF2678840.1"/>
    </source>
</evidence>
<evidence type="ECO:0000313" key="3">
    <source>
        <dbReference type="Proteomes" id="UP000799291"/>
    </source>
</evidence>
<protein>
    <submittedName>
        <fullName evidence="2">Uncharacterized protein</fullName>
    </submittedName>
</protein>
<accession>A0A6G1ILH7</accession>
<organism evidence="2 3">
    <name type="scientific">Lentithecium fluviatile CBS 122367</name>
    <dbReference type="NCBI Taxonomy" id="1168545"/>
    <lineage>
        <taxon>Eukaryota</taxon>
        <taxon>Fungi</taxon>
        <taxon>Dikarya</taxon>
        <taxon>Ascomycota</taxon>
        <taxon>Pezizomycotina</taxon>
        <taxon>Dothideomycetes</taxon>
        <taxon>Pleosporomycetidae</taxon>
        <taxon>Pleosporales</taxon>
        <taxon>Massarineae</taxon>
        <taxon>Lentitheciaceae</taxon>
        <taxon>Lentithecium</taxon>
    </lineage>
</organism>
<feature type="chain" id="PRO_5026038074" evidence="1">
    <location>
        <begin position="21"/>
        <end position="119"/>
    </location>
</feature>
<dbReference type="EMBL" id="MU005608">
    <property type="protein sequence ID" value="KAF2678840.1"/>
    <property type="molecule type" value="Genomic_DNA"/>
</dbReference>
<reference evidence="2" key="1">
    <citation type="journal article" date="2020" name="Stud. Mycol.">
        <title>101 Dothideomycetes genomes: a test case for predicting lifestyles and emergence of pathogens.</title>
        <authorList>
            <person name="Haridas S."/>
            <person name="Albert R."/>
            <person name="Binder M."/>
            <person name="Bloem J."/>
            <person name="Labutti K."/>
            <person name="Salamov A."/>
            <person name="Andreopoulos B."/>
            <person name="Baker S."/>
            <person name="Barry K."/>
            <person name="Bills G."/>
            <person name="Bluhm B."/>
            <person name="Cannon C."/>
            <person name="Castanera R."/>
            <person name="Culley D."/>
            <person name="Daum C."/>
            <person name="Ezra D."/>
            <person name="Gonzalez J."/>
            <person name="Henrissat B."/>
            <person name="Kuo A."/>
            <person name="Liang C."/>
            <person name="Lipzen A."/>
            <person name="Lutzoni F."/>
            <person name="Magnuson J."/>
            <person name="Mondo S."/>
            <person name="Nolan M."/>
            <person name="Ohm R."/>
            <person name="Pangilinan J."/>
            <person name="Park H.-J."/>
            <person name="Ramirez L."/>
            <person name="Alfaro M."/>
            <person name="Sun H."/>
            <person name="Tritt A."/>
            <person name="Yoshinaga Y."/>
            <person name="Zwiers L.-H."/>
            <person name="Turgeon B."/>
            <person name="Goodwin S."/>
            <person name="Spatafora J."/>
            <person name="Crous P."/>
            <person name="Grigoriev I."/>
        </authorList>
    </citation>
    <scope>NUCLEOTIDE SEQUENCE</scope>
    <source>
        <strain evidence="2">CBS 122367</strain>
    </source>
</reference>
<keyword evidence="3" id="KW-1185">Reference proteome</keyword>
<name>A0A6G1ILH7_9PLEO</name>
<dbReference type="AlphaFoldDB" id="A0A6G1ILH7"/>
<keyword evidence="1" id="KW-0732">Signal</keyword>
<evidence type="ECO:0000256" key="1">
    <source>
        <dbReference type="SAM" id="SignalP"/>
    </source>
</evidence>
<gene>
    <name evidence="2" type="ORF">K458DRAFT_408543</name>
</gene>
<sequence length="119" mass="13059">MVIALQKALIILSSATPVPGDHCTSSSYNVGKPPRHASREESFRQYSRHLQLEKLSSLALSSPVRAAGCRIESLRHSDPAANEVEEAIQAQMTWLATGLLYLLVTCEAGNYYPSESTQR</sequence>
<dbReference type="Proteomes" id="UP000799291">
    <property type="component" value="Unassembled WGS sequence"/>
</dbReference>
<feature type="signal peptide" evidence="1">
    <location>
        <begin position="1"/>
        <end position="20"/>
    </location>
</feature>
<proteinExistence type="predicted"/>